<dbReference type="GO" id="GO:0005783">
    <property type="term" value="C:endoplasmic reticulum"/>
    <property type="evidence" value="ECO:0007669"/>
    <property type="project" value="UniProtKB-SubCell"/>
</dbReference>
<keyword evidence="11 13" id="KW-0472">Membrane</keyword>
<evidence type="ECO:0000313" key="14">
    <source>
        <dbReference type="EMBL" id="GAA0172836.1"/>
    </source>
</evidence>
<keyword evidence="7" id="KW-0963">Cytoplasm</keyword>
<comment type="similarity">
    <text evidence="5">Belongs to the plant organ size related (OSR) protein family.</text>
</comment>
<dbReference type="EMBL" id="BAABME010008306">
    <property type="protein sequence ID" value="GAA0172836.1"/>
    <property type="molecule type" value="Genomic_DNA"/>
</dbReference>
<dbReference type="PANTHER" id="PTHR36023">
    <property type="entry name" value="ARGOS-LIKE PROTEIN"/>
    <property type="match status" value="1"/>
</dbReference>
<reference evidence="14 15" key="1">
    <citation type="submission" date="2024-01" db="EMBL/GenBank/DDBJ databases">
        <title>The complete chloroplast genome sequence of Lithospermum erythrorhizon: insights into the phylogenetic relationship among Boraginaceae species and the maternal lineages of purple gromwells.</title>
        <authorList>
            <person name="Okada T."/>
            <person name="Watanabe K."/>
        </authorList>
    </citation>
    <scope>NUCLEOTIDE SEQUENCE [LARGE SCALE GENOMIC DNA]</scope>
</reference>
<evidence type="ECO:0000256" key="8">
    <source>
        <dbReference type="ARBA" id="ARBA00022692"/>
    </source>
</evidence>
<organism evidence="14 15">
    <name type="scientific">Lithospermum erythrorhizon</name>
    <name type="common">Purple gromwell</name>
    <name type="synonym">Lithospermum officinale var. erythrorhizon</name>
    <dbReference type="NCBI Taxonomy" id="34254"/>
    <lineage>
        <taxon>Eukaryota</taxon>
        <taxon>Viridiplantae</taxon>
        <taxon>Streptophyta</taxon>
        <taxon>Embryophyta</taxon>
        <taxon>Tracheophyta</taxon>
        <taxon>Spermatophyta</taxon>
        <taxon>Magnoliopsida</taxon>
        <taxon>eudicotyledons</taxon>
        <taxon>Gunneridae</taxon>
        <taxon>Pentapetalae</taxon>
        <taxon>asterids</taxon>
        <taxon>lamiids</taxon>
        <taxon>Boraginales</taxon>
        <taxon>Boraginaceae</taxon>
        <taxon>Boraginoideae</taxon>
        <taxon>Lithospermeae</taxon>
        <taxon>Lithospermum</taxon>
    </lineage>
</organism>
<gene>
    <name evidence="14" type="ORF">LIER_26579</name>
</gene>
<accession>A0AAV3RCA6</accession>
<dbReference type="AlphaFoldDB" id="A0AAV3RCA6"/>
<evidence type="ECO:0000256" key="10">
    <source>
        <dbReference type="ARBA" id="ARBA00022989"/>
    </source>
</evidence>
<proteinExistence type="inferred from homology"/>
<evidence type="ECO:0000256" key="11">
    <source>
        <dbReference type="ARBA" id="ARBA00023136"/>
    </source>
</evidence>
<dbReference type="GO" id="GO:0046622">
    <property type="term" value="P:positive regulation of organ growth"/>
    <property type="evidence" value="ECO:0007669"/>
    <property type="project" value="InterPro"/>
</dbReference>
<evidence type="ECO:0000256" key="4">
    <source>
        <dbReference type="ARBA" id="ARBA00004496"/>
    </source>
</evidence>
<evidence type="ECO:0000256" key="7">
    <source>
        <dbReference type="ARBA" id="ARBA00022490"/>
    </source>
</evidence>
<dbReference type="InterPro" id="IPR037468">
    <property type="entry name" value="ARGOS/ARL/OSR1"/>
</dbReference>
<evidence type="ECO:0000256" key="12">
    <source>
        <dbReference type="ARBA" id="ARBA00023242"/>
    </source>
</evidence>
<comment type="caution">
    <text evidence="14">The sequence shown here is derived from an EMBL/GenBank/DDBJ whole genome shotgun (WGS) entry which is preliminary data.</text>
</comment>
<keyword evidence="10 13" id="KW-1133">Transmembrane helix</keyword>
<comment type="subcellular location">
    <subcellularLocation>
        <location evidence="4">Cytoplasm</location>
    </subcellularLocation>
    <subcellularLocation>
        <location evidence="3">Endoplasmic reticulum</location>
    </subcellularLocation>
    <subcellularLocation>
        <location evidence="2">Membrane</location>
        <topology evidence="2">Multi-pass membrane protein</topology>
    </subcellularLocation>
    <subcellularLocation>
        <location evidence="1">Nucleus</location>
    </subcellularLocation>
</comment>
<protein>
    <submittedName>
        <fullName evidence="14">Uncharacterized protein</fullName>
    </submittedName>
</protein>
<keyword evidence="12" id="KW-0539">Nucleus</keyword>
<keyword evidence="8 13" id="KW-0812">Transmembrane</keyword>
<evidence type="ECO:0000256" key="5">
    <source>
        <dbReference type="ARBA" id="ARBA00006891"/>
    </source>
</evidence>
<evidence type="ECO:0000256" key="9">
    <source>
        <dbReference type="ARBA" id="ARBA00022824"/>
    </source>
</evidence>
<evidence type="ECO:0000256" key="6">
    <source>
        <dbReference type="ARBA" id="ARBA00022473"/>
    </source>
</evidence>
<sequence length="101" mass="11366">MAMYNSHFGRNDDLVGRHNKNEHQDMLMMNAKYSSYGWSWRTLIFIILFAVVLLVSPLALPPLPPPPPVLLLVPVGIMLVLLVLAFSPSYSPELVLYNNVS</sequence>
<name>A0AAV3RCA6_LITER</name>
<dbReference type="GO" id="GO:0009725">
    <property type="term" value="P:response to hormone"/>
    <property type="evidence" value="ECO:0007669"/>
    <property type="project" value="UniProtKB-ARBA"/>
</dbReference>
<evidence type="ECO:0000256" key="3">
    <source>
        <dbReference type="ARBA" id="ARBA00004240"/>
    </source>
</evidence>
<feature type="transmembrane region" description="Helical" evidence="13">
    <location>
        <begin position="38"/>
        <end position="60"/>
    </location>
</feature>
<feature type="transmembrane region" description="Helical" evidence="13">
    <location>
        <begin position="66"/>
        <end position="86"/>
    </location>
</feature>
<dbReference type="GO" id="GO:0005634">
    <property type="term" value="C:nucleus"/>
    <property type="evidence" value="ECO:0007669"/>
    <property type="project" value="UniProtKB-SubCell"/>
</dbReference>
<evidence type="ECO:0000256" key="1">
    <source>
        <dbReference type="ARBA" id="ARBA00004123"/>
    </source>
</evidence>
<evidence type="ECO:0000256" key="13">
    <source>
        <dbReference type="SAM" id="Phobius"/>
    </source>
</evidence>
<keyword evidence="15" id="KW-1185">Reference proteome</keyword>
<evidence type="ECO:0000256" key="2">
    <source>
        <dbReference type="ARBA" id="ARBA00004141"/>
    </source>
</evidence>
<dbReference type="GO" id="GO:0016020">
    <property type="term" value="C:membrane"/>
    <property type="evidence" value="ECO:0007669"/>
    <property type="project" value="UniProtKB-SubCell"/>
</dbReference>
<dbReference type="Proteomes" id="UP001454036">
    <property type="component" value="Unassembled WGS sequence"/>
</dbReference>
<dbReference type="PANTHER" id="PTHR36023:SF3">
    <property type="entry name" value="ARGOS-LIKE PROTEIN"/>
    <property type="match status" value="1"/>
</dbReference>
<evidence type="ECO:0000313" key="15">
    <source>
        <dbReference type="Proteomes" id="UP001454036"/>
    </source>
</evidence>
<keyword evidence="6" id="KW-0217">Developmental protein</keyword>
<keyword evidence="9" id="KW-0256">Endoplasmic reticulum</keyword>